<dbReference type="SMART" id="SM00034">
    <property type="entry name" value="CLECT"/>
    <property type="match status" value="2"/>
</dbReference>
<evidence type="ECO:0000313" key="3">
    <source>
        <dbReference type="EMBL" id="KAK0182150.1"/>
    </source>
</evidence>
<dbReference type="Pfam" id="PF00059">
    <property type="entry name" value="Lectin_C"/>
    <property type="match status" value="2"/>
</dbReference>
<dbReference type="Proteomes" id="UP001168972">
    <property type="component" value="Unassembled WGS sequence"/>
</dbReference>
<dbReference type="CDD" id="cd00037">
    <property type="entry name" value="CLECT"/>
    <property type="match status" value="2"/>
</dbReference>
<dbReference type="PROSITE" id="PS50041">
    <property type="entry name" value="C_TYPE_LECTIN_2"/>
    <property type="match status" value="2"/>
</dbReference>
<proteinExistence type="predicted"/>
<dbReference type="InterPro" id="IPR016187">
    <property type="entry name" value="CTDL_fold"/>
</dbReference>
<feature type="region of interest" description="Disordered" evidence="1">
    <location>
        <begin position="27"/>
        <end position="82"/>
    </location>
</feature>
<dbReference type="PANTHER" id="PTHR22803">
    <property type="entry name" value="MANNOSE, PHOSPHOLIPASE, LECTIN RECEPTOR RELATED"/>
    <property type="match status" value="1"/>
</dbReference>
<reference evidence="3" key="1">
    <citation type="journal article" date="2023" name="bioRxiv">
        <title>Scaffold-level genome assemblies of two parasitoid biocontrol wasps reveal the parthenogenesis mechanism and an associated novel virus.</title>
        <authorList>
            <person name="Inwood S."/>
            <person name="Skelly J."/>
            <person name="Guhlin J."/>
            <person name="Harrop T."/>
            <person name="Goldson S."/>
            <person name="Dearden P."/>
        </authorList>
    </citation>
    <scope>NUCLEOTIDE SEQUENCE</scope>
    <source>
        <strain evidence="3">Lincoln</strain>
        <tissue evidence="3">Whole body</tissue>
    </source>
</reference>
<dbReference type="InterPro" id="IPR001304">
    <property type="entry name" value="C-type_lectin-like"/>
</dbReference>
<feature type="domain" description="C-type lectin" evidence="2">
    <location>
        <begin position="579"/>
        <end position="692"/>
    </location>
</feature>
<dbReference type="AlphaFoldDB" id="A0AA39G6T9"/>
<accession>A0AA39G6T9</accession>
<feature type="compositionally biased region" description="Low complexity" evidence="1">
    <location>
        <begin position="35"/>
        <end position="49"/>
    </location>
</feature>
<reference evidence="3" key="2">
    <citation type="submission" date="2023-03" db="EMBL/GenBank/DDBJ databases">
        <authorList>
            <person name="Inwood S.N."/>
            <person name="Skelly J.G."/>
            <person name="Guhlin J."/>
            <person name="Harrop T.W.R."/>
            <person name="Goldson S.G."/>
            <person name="Dearden P.K."/>
        </authorList>
    </citation>
    <scope>NUCLEOTIDE SEQUENCE</scope>
    <source>
        <strain evidence="3">Lincoln</strain>
        <tissue evidence="3">Whole body</tissue>
    </source>
</reference>
<feature type="region of interest" description="Disordered" evidence="1">
    <location>
        <begin position="498"/>
        <end position="533"/>
    </location>
</feature>
<dbReference type="EMBL" id="JAQQBR010000001">
    <property type="protein sequence ID" value="KAK0182150.1"/>
    <property type="molecule type" value="Genomic_DNA"/>
</dbReference>
<evidence type="ECO:0000259" key="2">
    <source>
        <dbReference type="PROSITE" id="PS50041"/>
    </source>
</evidence>
<keyword evidence="4" id="KW-1185">Reference proteome</keyword>
<dbReference type="SUPFAM" id="SSF56436">
    <property type="entry name" value="C-type lectin-like"/>
    <property type="match status" value="2"/>
</dbReference>
<feature type="domain" description="C-type lectin" evidence="2">
    <location>
        <begin position="800"/>
        <end position="924"/>
    </location>
</feature>
<protein>
    <recommendedName>
        <fullName evidence="2">C-type lectin domain-containing protein</fullName>
    </recommendedName>
</protein>
<dbReference type="InterPro" id="IPR016186">
    <property type="entry name" value="C-type_lectin-like/link_sf"/>
</dbReference>
<dbReference type="Gene3D" id="3.10.100.10">
    <property type="entry name" value="Mannose-Binding Protein A, subunit A"/>
    <property type="match status" value="2"/>
</dbReference>
<feature type="compositionally biased region" description="Polar residues" evidence="1">
    <location>
        <begin position="62"/>
        <end position="82"/>
    </location>
</feature>
<feature type="compositionally biased region" description="Polar residues" evidence="1">
    <location>
        <begin position="498"/>
        <end position="508"/>
    </location>
</feature>
<name>A0AA39G6T9_MICHY</name>
<dbReference type="InterPro" id="IPR050111">
    <property type="entry name" value="C-type_lectin/snaclec_domain"/>
</dbReference>
<evidence type="ECO:0000256" key="1">
    <source>
        <dbReference type="SAM" id="MobiDB-lite"/>
    </source>
</evidence>
<evidence type="ECO:0000313" key="4">
    <source>
        <dbReference type="Proteomes" id="UP001168972"/>
    </source>
</evidence>
<gene>
    <name evidence="3" type="ORF">PV327_000314</name>
</gene>
<organism evidence="3 4">
    <name type="scientific">Microctonus hyperodae</name>
    <name type="common">Parasitoid wasp</name>
    <dbReference type="NCBI Taxonomy" id="165561"/>
    <lineage>
        <taxon>Eukaryota</taxon>
        <taxon>Metazoa</taxon>
        <taxon>Ecdysozoa</taxon>
        <taxon>Arthropoda</taxon>
        <taxon>Hexapoda</taxon>
        <taxon>Insecta</taxon>
        <taxon>Pterygota</taxon>
        <taxon>Neoptera</taxon>
        <taxon>Endopterygota</taxon>
        <taxon>Hymenoptera</taxon>
        <taxon>Apocrita</taxon>
        <taxon>Ichneumonoidea</taxon>
        <taxon>Braconidae</taxon>
        <taxon>Euphorinae</taxon>
        <taxon>Microctonus</taxon>
    </lineage>
</organism>
<comment type="caution">
    <text evidence="3">The sequence shown here is derived from an EMBL/GenBank/DDBJ whole genome shotgun (WGS) entry which is preliminary data.</text>
</comment>
<sequence>MSPSLSSHHTSHPDTKLYLLHHVAIRPTSHPDNKSSVSSHKISRPSSISDTTLSEYSHAPSHPNTTVLALNQHTSPPSPQHNTKLYLLHHLSSRPSSRPNAKLSVLNHQSLRVSPHPDVQLFVLHQQPPRLLSRPGDELSLFDHQLSRLSSPSDSALLFSYHHSSLFEDKLILSHHHFTRLSSLLNDDLSLSRHQPPLLSLQPDDSSFSHYQSLHSRSRFVNNFSASHKFSYHPLHTDNVFPMVHYQSPCPLSRSDDLSIPLHQFSKFPSYPGVISVSDHHQSSLTSSHLNKTLYQLRYYYKHQSSDNDHETDIDNDAASTIYDYNDDMFSYYYDNEYEQTSTTESDSRSFWDTYYSFKPIYYKMLSLRLILPKRLKRGDIFHGSWRFMNDSATIGNQRRALLSMAQNKNININGVNGDILTKNLNPEFHATDTYTSNHYNSHNKTSATEKDLMKLASFIAQKVVKTLPPDMQASSWAYDLAFSIAYEKLSHFKNFRGRTSSNSQSCHCDNENEKDFDDPQQGDDGIRGKSKRPYKTINGGSEIVVRVEKERSCRCIPIERRAKRDDYVKVPGIGWLKFNTNLESFNSARQTCMEEGAELAFAKNQNEATWIAQRNQEFGTPVSWVGIHDHFEELKFVSLRGLSINTGFTKWAPGYPFRNTSQNCGVIKFDKDNQPILYHTVCNAALPFVCKIPLENPCHTILLKAGALPSETLKESDQLNSSLTEATHHIPSSSLSSTLPPCRNHYSVPQLIFPTCTSANGPTSLRNVIYHGIGCTCDLNTHDINKRDDYQYTENIGIHKFHTRGATFNTARKICNEEGAHLAIIETAAEERILLNLFKQYASNLRNVTNNEQAFIGIHDLFFEGDWVTILGDSIHKNGYTKWSDRWGVQPDNGGGVQNCGTLLKEGGMDDVSCNAQFAFFCEIPGIRIVH</sequence>